<dbReference type="GO" id="GO:0000976">
    <property type="term" value="F:transcription cis-regulatory region binding"/>
    <property type="evidence" value="ECO:0007669"/>
    <property type="project" value="TreeGrafter"/>
</dbReference>
<evidence type="ECO:0000313" key="7">
    <source>
        <dbReference type="Proteomes" id="UP000198994"/>
    </source>
</evidence>
<proteinExistence type="predicted"/>
<dbReference type="STRING" id="282683.SAMN04488105_105143"/>
<dbReference type="InterPro" id="IPR050109">
    <property type="entry name" value="HTH-type_TetR-like_transc_reg"/>
</dbReference>
<dbReference type="EMBL" id="FNAV01000005">
    <property type="protein sequence ID" value="SDE58927.1"/>
    <property type="molecule type" value="Genomic_DNA"/>
</dbReference>
<evidence type="ECO:0000256" key="1">
    <source>
        <dbReference type="ARBA" id="ARBA00023015"/>
    </source>
</evidence>
<evidence type="ECO:0000256" key="3">
    <source>
        <dbReference type="ARBA" id="ARBA00023163"/>
    </source>
</evidence>
<keyword evidence="2 4" id="KW-0238">DNA-binding</keyword>
<evidence type="ECO:0000256" key="2">
    <source>
        <dbReference type="ARBA" id="ARBA00023125"/>
    </source>
</evidence>
<protein>
    <submittedName>
        <fullName evidence="6">Transcriptional regulator, TetR family</fullName>
    </submittedName>
</protein>
<evidence type="ECO:0000256" key="4">
    <source>
        <dbReference type="PROSITE-ProRule" id="PRU00335"/>
    </source>
</evidence>
<name>A0A1G7E5H3_9RHOB</name>
<dbReference type="AlphaFoldDB" id="A0A1G7E5H3"/>
<dbReference type="InterPro" id="IPR001647">
    <property type="entry name" value="HTH_TetR"/>
</dbReference>
<evidence type="ECO:0000259" key="5">
    <source>
        <dbReference type="PROSITE" id="PS50977"/>
    </source>
</evidence>
<gene>
    <name evidence="6" type="ORF">SAMN04488105_105143</name>
</gene>
<reference evidence="7" key="1">
    <citation type="submission" date="2016-10" db="EMBL/GenBank/DDBJ databases">
        <authorList>
            <person name="Varghese N."/>
            <person name="Submissions S."/>
        </authorList>
    </citation>
    <scope>NUCLEOTIDE SEQUENCE [LARGE SCALE GENOMIC DNA]</scope>
    <source>
        <strain evidence="7">DSM 10146</strain>
    </source>
</reference>
<dbReference type="PRINTS" id="PR00455">
    <property type="entry name" value="HTHTETR"/>
</dbReference>
<dbReference type="GO" id="GO:0003700">
    <property type="term" value="F:DNA-binding transcription factor activity"/>
    <property type="evidence" value="ECO:0007669"/>
    <property type="project" value="TreeGrafter"/>
</dbReference>
<dbReference type="Gene3D" id="1.10.357.10">
    <property type="entry name" value="Tetracycline Repressor, domain 2"/>
    <property type="match status" value="1"/>
</dbReference>
<keyword evidence="1" id="KW-0805">Transcription regulation</keyword>
<dbReference type="OrthoDB" id="7252896at2"/>
<feature type="DNA-binding region" description="H-T-H motif" evidence="4">
    <location>
        <begin position="35"/>
        <end position="54"/>
    </location>
</feature>
<keyword evidence="7" id="KW-1185">Reference proteome</keyword>
<keyword evidence="3" id="KW-0804">Transcription</keyword>
<dbReference type="Proteomes" id="UP000198994">
    <property type="component" value="Unassembled WGS sequence"/>
</dbReference>
<sequence length="195" mass="21240">MAERLTRKERNAMTRQSLLGAAGLLFARDGYASTSVGAIAAQAGFTKGAFYANFPSKAAICLEVFETTGRASLDRLIEGIEAAPDRTAIEALLVDWAGSRRNGGLWPLTLLEFARLAEREGASVEDMRVVLRRHWALLGMVVLRRIPADTDADTLGALLHEIAYAPAMTFVGQPDAADLMRLFLEGFARDGESRR</sequence>
<feature type="domain" description="HTH tetR-type" evidence="5">
    <location>
        <begin position="12"/>
        <end position="72"/>
    </location>
</feature>
<dbReference type="InterPro" id="IPR009057">
    <property type="entry name" value="Homeodomain-like_sf"/>
</dbReference>
<dbReference type="PANTHER" id="PTHR30055">
    <property type="entry name" value="HTH-TYPE TRANSCRIPTIONAL REGULATOR RUTR"/>
    <property type="match status" value="1"/>
</dbReference>
<evidence type="ECO:0000313" key="6">
    <source>
        <dbReference type="EMBL" id="SDE58927.1"/>
    </source>
</evidence>
<dbReference type="PROSITE" id="PS50977">
    <property type="entry name" value="HTH_TETR_2"/>
    <property type="match status" value="1"/>
</dbReference>
<dbReference type="PANTHER" id="PTHR30055:SF234">
    <property type="entry name" value="HTH-TYPE TRANSCRIPTIONAL REGULATOR BETI"/>
    <property type="match status" value="1"/>
</dbReference>
<dbReference type="Pfam" id="PF00440">
    <property type="entry name" value="TetR_N"/>
    <property type="match status" value="1"/>
</dbReference>
<accession>A0A1G7E5H3</accession>
<organism evidence="6 7">
    <name type="scientific">Salipiger thiooxidans</name>
    <dbReference type="NCBI Taxonomy" id="282683"/>
    <lineage>
        <taxon>Bacteria</taxon>
        <taxon>Pseudomonadati</taxon>
        <taxon>Pseudomonadota</taxon>
        <taxon>Alphaproteobacteria</taxon>
        <taxon>Rhodobacterales</taxon>
        <taxon>Roseobacteraceae</taxon>
        <taxon>Salipiger</taxon>
    </lineage>
</organism>
<dbReference type="SUPFAM" id="SSF46689">
    <property type="entry name" value="Homeodomain-like"/>
    <property type="match status" value="1"/>
</dbReference>
<dbReference type="RefSeq" id="WP_089958070.1">
    <property type="nucleotide sequence ID" value="NZ_FNAV01000005.1"/>
</dbReference>